<dbReference type="SMART" id="SM00440">
    <property type="entry name" value="ZnF_C2C2"/>
    <property type="match status" value="1"/>
</dbReference>
<dbReference type="InterPro" id="IPR006289">
    <property type="entry name" value="TFSII"/>
</dbReference>
<dbReference type="AlphaFoldDB" id="A0AAV3QYK3"/>
<dbReference type="GO" id="GO:0006368">
    <property type="term" value="P:transcription elongation by RNA polymerase II"/>
    <property type="evidence" value="ECO:0007669"/>
    <property type="project" value="InterPro"/>
</dbReference>
<dbReference type="Pfam" id="PF07500">
    <property type="entry name" value="TFIIS_M"/>
    <property type="match status" value="1"/>
</dbReference>
<comment type="subcellular location">
    <subcellularLocation>
        <location evidence="1 7">Nucleus</location>
    </subcellularLocation>
</comment>
<reference evidence="11 12" key="1">
    <citation type="submission" date="2024-01" db="EMBL/GenBank/DDBJ databases">
        <title>The complete chloroplast genome sequence of Lithospermum erythrorhizon: insights into the phylogenetic relationship among Boraginaceae species and the maternal lineages of purple gromwells.</title>
        <authorList>
            <person name="Okada T."/>
            <person name="Watanabe K."/>
        </authorList>
    </citation>
    <scope>NUCLEOTIDE SEQUENCE [LARGE SCALE GENOMIC DNA]</scope>
</reference>
<dbReference type="InterPro" id="IPR003617">
    <property type="entry name" value="TFIIS/CRSP70_N_sub"/>
</dbReference>
<evidence type="ECO:0000256" key="2">
    <source>
        <dbReference type="ARBA" id="ARBA00022723"/>
    </source>
</evidence>
<evidence type="ECO:0000259" key="10">
    <source>
        <dbReference type="PROSITE" id="PS51321"/>
    </source>
</evidence>
<dbReference type="InterPro" id="IPR035441">
    <property type="entry name" value="TFIIS/LEDGF_dom_sf"/>
</dbReference>
<keyword evidence="4" id="KW-0862">Zinc</keyword>
<dbReference type="CDD" id="cd13749">
    <property type="entry name" value="Zn-ribbon_TFIIS"/>
    <property type="match status" value="1"/>
</dbReference>
<dbReference type="SUPFAM" id="SSF47676">
    <property type="entry name" value="Conserved domain common to transcription factors TFIIS, elongin A, CRSP70"/>
    <property type="match status" value="1"/>
</dbReference>
<dbReference type="PANTHER" id="PTHR11477:SF0">
    <property type="entry name" value="IP08861P-RELATED"/>
    <property type="match status" value="1"/>
</dbReference>
<keyword evidence="5 7" id="KW-0539">Nucleus</keyword>
<dbReference type="InterPro" id="IPR003618">
    <property type="entry name" value="TFIIS_cen_dom"/>
</dbReference>
<dbReference type="InterPro" id="IPR036575">
    <property type="entry name" value="TFIIS_cen_dom_sf"/>
</dbReference>
<dbReference type="PANTHER" id="PTHR11477">
    <property type="entry name" value="TRANSCRIPTION FACTOR S-II ZINC FINGER DOMAIN-CONTAINING PROTEIN"/>
    <property type="match status" value="1"/>
</dbReference>
<evidence type="ECO:0000256" key="7">
    <source>
        <dbReference type="PROSITE-ProRule" id="PRU00649"/>
    </source>
</evidence>
<proteinExistence type="predicted"/>
<comment type="caution">
    <text evidence="11">The sequence shown here is derived from an EMBL/GenBank/DDBJ whole genome shotgun (WGS) entry which is preliminary data.</text>
</comment>
<gene>
    <name evidence="11" type="ORF">LIER_23751</name>
</gene>
<dbReference type="PROSITE" id="PS00466">
    <property type="entry name" value="ZF_TFIIS_1"/>
    <property type="match status" value="1"/>
</dbReference>
<dbReference type="PROSITE" id="PS51133">
    <property type="entry name" value="ZF_TFIIS_2"/>
    <property type="match status" value="1"/>
</dbReference>
<feature type="domain" description="TFIIS-type" evidence="8">
    <location>
        <begin position="389"/>
        <end position="429"/>
    </location>
</feature>
<evidence type="ECO:0000256" key="6">
    <source>
        <dbReference type="PROSITE-ProRule" id="PRU00472"/>
    </source>
</evidence>
<dbReference type="SMART" id="SM00509">
    <property type="entry name" value="TFS2N"/>
    <property type="match status" value="1"/>
</dbReference>
<keyword evidence="3 6" id="KW-0863">Zinc-finger</keyword>
<organism evidence="11 12">
    <name type="scientific">Lithospermum erythrorhizon</name>
    <name type="common">Purple gromwell</name>
    <name type="synonym">Lithospermum officinale var. erythrorhizon</name>
    <dbReference type="NCBI Taxonomy" id="34254"/>
    <lineage>
        <taxon>Eukaryota</taxon>
        <taxon>Viridiplantae</taxon>
        <taxon>Streptophyta</taxon>
        <taxon>Embryophyta</taxon>
        <taxon>Tracheophyta</taxon>
        <taxon>Spermatophyta</taxon>
        <taxon>Magnoliopsida</taxon>
        <taxon>eudicotyledons</taxon>
        <taxon>Gunneridae</taxon>
        <taxon>Pentapetalae</taxon>
        <taxon>asterids</taxon>
        <taxon>lamiids</taxon>
        <taxon>Boraginales</taxon>
        <taxon>Boraginaceae</taxon>
        <taxon>Boraginoideae</taxon>
        <taxon>Lithospermeae</taxon>
        <taxon>Lithospermum</taxon>
    </lineage>
</organism>
<dbReference type="InterPro" id="IPR001222">
    <property type="entry name" value="Znf_TFIIS"/>
</dbReference>
<dbReference type="EMBL" id="BAABME010006759">
    <property type="protein sequence ID" value="GAA0169222.1"/>
    <property type="molecule type" value="Genomic_DNA"/>
</dbReference>
<dbReference type="Gene3D" id="1.20.930.10">
    <property type="entry name" value="Conserved domain common to transcription factors TFIIS, elongin A, CRSP70"/>
    <property type="match status" value="1"/>
</dbReference>
<dbReference type="CDD" id="cd00183">
    <property type="entry name" value="TFIIS_I"/>
    <property type="match status" value="1"/>
</dbReference>
<feature type="domain" description="TFIIS central" evidence="10">
    <location>
        <begin position="263"/>
        <end position="386"/>
    </location>
</feature>
<dbReference type="PIRSF" id="PIRSF006704">
    <property type="entry name" value="TF_IIS"/>
    <property type="match status" value="1"/>
</dbReference>
<dbReference type="Pfam" id="PF01096">
    <property type="entry name" value="Zn_ribbon_TFIIS"/>
    <property type="match status" value="1"/>
</dbReference>
<dbReference type="SUPFAM" id="SSF46942">
    <property type="entry name" value="Elongation factor TFIIS domain 2"/>
    <property type="match status" value="1"/>
</dbReference>
<evidence type="ECO:0000256" key="5">
    <source>
        <dbReference type="ARBA" id="ARBA00023242"/>
    </source>
</evidence>
<feature type="domain" description="TFIIS N-terminal" evidence="9">
    <location>
        <begin position="10"/>
        <end position="85"/>
    </location>
</feature>
<dbReference type="NCBIfam" id="TIGR01385">
    <property type="entry name" value="TFSII"/>
    <property type="match status" value="1"/>
</dbReference>
<sequence>MEKELIHLFEGVQKAADALVDDIGPEEDRALDLLNQLKKFPVNYHVLVSTQVGKRLRALTKHHSCRIKVLASEVVEIWKDVIVQETARNRTDGAAKDEGSVKVGAVKVERMPLVKSRKDNPAYTNNYKKIKIGGHNKRMKTELDAVKTEKGPVAALQIKVQKTITEDDQNFRSLEQIKEERTCIEKKSMDDMSSKVKVEMYAVKTEERLAAEQIKVEKVTAEDERSLDQTEENKATYAMSHNRKQDQVTPPKLDSIVYCNDPMRNKIREMLAEALCKVSREVDKDLEDAVNRCDPYRVAVSVETAMFEKWGKTNCAHKLKYRSIIFNMKDQKNPDFRRKVLFGQFVPDAIIELTPEQMASDAMQEKNEHIKQKALFECERGQSLEATCEKFKCGRCGKRETTYYQMQTRSADEPMTTYVTCVNCSNRWKFC</sequence>
<keyword evidence="12" id="KW-1185">Reference proteome</keyword>
<dbReference type="Proteomes" id="UP001454036">
    <property type="component" value="Unassembled WGS sequence"/>
</dbReference>
<evidence type="ECO:0000256" key="4">
    <source>
        <dbReference type="ARBA" id="ARBA00022833"/>
    </source>
</evidence>
<dbReference type="PROSITE" id="PS51319">
    <property type="entry name" value="TFIIS_N"/>
    <property type="match status" value="1"/>
</dbReference>
<name>A0AAV3QYK3_LITER</name>
<dbReference type="GO" id="GO:0005634">
    <property type="term" value="C:nucleus"/>
    <property type="evidence" value="ECO:0007669"/>
    <property type="project" value="UniProtKB-SubCell"/>
</dbReference>
<evidence type="ECO:0000256" key="1">
    <source>
        <dbReference type="ARBA" id="ARBA00004123"/>
    </source>
</evidence>
<dbReference type="SMART" id="SM00510">
    <property type="entry name" value="TFS2M"/>
    <property type="match status" value="1"/>
</dbReference>
<dbReference type="Gene3D" id="1.10.472.30">
    <property type="entry name" value="Transcription elongation factor S-II, central domain"/>
    <property type="match status" value="1"/>
</dbReference>
<dbReference type="GO" id="GO:0008270">
    <property type="term" value="F:zinc ion binding"/>
    <property type="evidence" value="ECO:0007669"/>
    <property type="project" value="UniProtKB-KW"/>
</dbReference>
<protein>
    <submittedName>
        <fullName evidence="11">General transcription factor</fullName>
    </submittedName>
</protein>
<dbReference type="InterPro" id="IPR035100">
    <property type="entry name" value="TF_IIS-typ"/>
</dbReference>
<evidence type="ECO:0000256" key="3">
    <source>
        <dbReference type="ARBA" id="ARBA00022771"/>
    </source>
</evidence>
<accession>A0AAV3QYK3</accession>
<evidence type="ECO:0000313" key="11">
    <source>
        <dbReference type="EMBL" id="GAA0169222.1"/>
    </source>
</evidence>
<dbReference type="InterPro" id="IPR017923">
    <property type="entry name" value="TFIIS_N"/>
</dbReference>
<evidence type="ECO:0000259" key="8">
    <source>
        <dbReference type="PROSITE" id="PS51133"/>
    </source>
</evidence>
<dbReference type="Gene3D" id="2.20.25.10">
    <property type="match status" value="1"/>
</dbReference>
<evidence type="ECO:0000259" key="9">
    <source>
        <dbReference type="PROSITE" id="PS51319"/>
    </source>
</evidence>
<dbReference type="PROSITE" id="PS51321">
    <property type="entry name" value="TFIIS_CENTRAL"/>
    <property type="match status" value="1"/>
</dbReference>
<dbReference type="GO" id="GO:0003676">
    <property type="term" value="F:nucleic acid binding"/>
    <property type="evidence" value="ECO:0007669"/>
    <property type="project" value="InterPro"/>
</dbReference>
<keyword evidence="2" id="KW-0479">Metal-binding</keyword>
<evidence type="ECO:0000313" key="12">
    <source>
        <dbReference type="Proteomes" id="UP001454036"/>
    </source>
</evidence>
<dbReference type="SUPFAM" id="SSF57783">
    <property type="entry name" value="Zinc beta-ribbon"/>
    <property type="match status" value="1"/>
</dbReference>
<dbReference type="Pfam" id="PF08711">
    <property type="entry name" value="Med26"/>
    <property type="match status" value="1"/>
</dbReference>